<dbReference type="Gene3D" id="1.10.3730.20">
    <property type="match status" value="1"/>
</dbReference>
<protein>
    <submittedName>
        <fullName evidence="9">DMT family transporter</fullName>
    </submittedName>
</protein>
<organism evidence="9 10">
    <name type="scientific">Symbiopectobacterium purcellii</name>
    <dbReference type="NCBI Taxonomy" id="2871826"/>
    <lineage>
        <taxon>Bacteria</taxon>
        <taxon>Pseudomonadati</taxon>
        <taxon>Pseudomonadota</taxon>
        <taxon>Gammaproteobacteria</taxon>
        <taxon>Enterobacterales</taxon>
        <taxon>Enterobacteriaceae</taxon>
    </lineage>
</organism>
<evidence type="ECO:0000256" key="5">
    <source>
        <dbReference type="ARBA" id="ARBA00022989"/>
    </source>
</evidence>
<dbReference type="Proteomes" id="UP000825886">
    <property type="component" value="Chromosome"/>
</dbReference>
<keyword evidence="10" id="KW-1185">Reference proteome</keyword>
<dbReference type="PANTHER" id="PTHR22911:SF102">
    <property type="entry name" value="MEMBRANE PROTEIN"/>
    <property type="match status" value="1"/>
</dbReference>
<feature type="domain" description="EamA" evidence="8">
    <location>
        <begin position="12"/>
        <end position="143"/>
    </location>
</feature>
<reference evidence="9 10" key="1">
    <citation type="submission" date="2021-08" db="EMBL/GenBank/DDBJ databases">
        <title>Culture and genomic analysis of Symbiopectobacterium purcellii sp. nov. gen. nov., isolated from the leafhopper Empoasca decipiens.</title>
        <authorList>
            <person name="Nadal-Jimenez P."/>
            <person name="Siozios S."/>
            <person name="Halliday N."/>
            <person name="Camara M."/>
            <person name="Hurst G.D.D."/>
        </authorList>
    </citation>
    <scope>NUCLEOTIDE SEQUENCE [LARGE SCALE GENOMIC DNA]</scope>
    <source>
        <strain evidence="9 10">SyEd1</strain>
    </source>
</reference>
<evidence type="ECO:0000256" key="1">
    <source>
        <dbReference type="ARBA" id="ARBA00004651"/>
    </source>
</evidence>
<feature type="transmembrane region" description="Helical" evidence="7">
    <location>
        <begin position="271"/>
        <end position="289"/>
    </location>
</feature>
<evidence type="ECO:0000256" key="6">
    <source>
        <dbReference type="ARBA" id="ARBA00023136"/>
    </source>
</evidence>
<keyword evidence="6 7" id="KW-0472">Membrane</keyword>
<dbReference type="SUPFAM" id="SSF103481">
    <property type="entry name" value="Multidrug resistance efflux transporter EmrE"/>
    <property type="match status" value="2"/>
</dbReference>
<feature type="transmembrane region" description="Helical" evidence="7">
    <location>
        <begin position="218"/>
        <end position="237"/>
    </location>
</feature>
<evidence type="ECO:0000256" key="3">
    <source>
        <dbReference type="ARBA" id="ARBA00022475"/>
    </source>
</evidence>
<feature type="transmembrane region" description="Helical" evidence="7">
    <location>
        <begin position="187"/>
        <end position="206"/>
    </location>
</feature>
<feature type="transmembrane region" description="Helical" evidence="7">
    <location>
        <begin position="127"/>
        <end position="144"/>
    </location>
</feature>
<keyword evidence="4 7" id="KW-0812">Transmembrane</keyword>
<feature type="transmembrane region" description="Helical" evidence="7">
    <location>
        <begin position="37"/>
        <end position="60"/>
    </location>
</feature>
<dbReference type="RefSeq" id="WP_222157722.1">
    <property type="nucleotide sequence ID" value="NZ_CP081864.1"/>
</dbReference>
<dbReference type="InterPro" id="IPR037185">
    <property type="entry name" value="EmrE-like"/>
</dbReference>
<keyword evidence="5 7" id="KW-1133">Transmembrane helix</keyword>
<evidence type="ECO:0000256" key="2">
    <source>
        <dbReference type="ARBA" id="ARBA00007362"/>
    </source>
</evidence>
<dbReference type="InterPro" id="IPR000620">
    <property type="entry name" value="EamA_dom"/>
</dbReference>
<evidence type="ECO:0000259" key="8">
    <source>
        <dbReference type="Pfam" id="PF00892"/>
    </source>
</evidence>
<accession>A0ABX9AIF8</accession>
<feature type="transmembrane region" description="Helical" evidence="7">
    <location>
        <begin position="98"/>
        <end position="120"/>
    </location>
</feature>
<feature type="domain" description="EamA" evidence="8">
    <location>
        <begin position="158"/>
        <end position="288"/>
    </location>
</feature>
<name>A0ABX9AIF8_9ENTR</name>
<dbReference type="Pfam" id="PF00892">
    <property type="entry name" value="EamA"/>
    <property type="match status" value="2"/>
</dbReference>
<evidence type="ECO:0000313" key="9">
    <source>
        <dbReference type="EMBL" id="QZN94601.1"/>
    </source>
</evidence>
<evidence type="ECO:0000256" key="7">
    <source>
        <dbReference type="SAM" id="Phobius"/>
    </source>
</evidence>
<feature type="transmembrane region" description="Helical" evidence="7">
    <location>
        <begin position="12"/>
        <end position="31"/>
    </location>
</feature>
<gene>
    <name evidence="9" type="ORF">K6K13_15045</name>
</gene>
<keyword evidence="3" id="KW-1003">Cell membrane</keyword>
<comment type="subcellular location">
    <subcellularLocation>
        <location evidence="1">Cell membrane</location>
        <topology evidence="1">Multi-pass membrane protein</topology>
    </subcellularLocation>
</comment>
<dbReference type="EMBL" id="CP081864">
    <property type="protein sequence ID" value="QZN94601.1"/>
    <property type="molecule type" value="Genomic_DNA"/>
</dbReference>
<comment type="similarity">
    <text evidence="2">Belongs to the EamA transporter family.</text>
</comment>
<dbReference type="PANTHER" id="PTHR22911">
    <property type="entry name" value="ACYL-MALONYL CONDENSING ENZYME-RELATED"/>
    <property type="match status" value="1"/>
</dbReference>
<evidence type="ECO:0000313" key="10">
    <source>
        <dbReference type="Proteomes" id="UP000825886"/>
    </source>
</evidence>
<evidence type="ECO:0000256" key="4">
    <source>
        <dbReference type="ARBA" id="ARBA00022692"/>
    </source>
</evidence>
<proteinExistence type="inferred from homology"/>
<feature type="transmembrane region" description="Helical" evidence="7">
    <location>
        <begin position="244"/>
        <end position="265"/>
    </location>
</feature>
<feature type="transmembrane region" description="Helical" evidence="7">
    <location>
        <begin position="156"/>
        <end position="175"/>
    </location>
</feature>
<sequence length="304" mass="32747">MASDQRAEWGAGSLKMAIAMIISGTVGWFVLATDLPALTVVFWRCAFGALAMALVCAAQGLLRRGMLTRRQLYWVMLGGVTLTLNWVCLFIAYAKTSIAVATITYHVQPFILVALGAVLFNETLTRYKLGWMVMAFSGVALIMLGGQQQNQDSGQYVYGVGFALAAAFFYAITAAITKGLRDVSPCLMVFIQLTVGCVILLPVVSLPTTSSVSYVWELLMVIGFVHTGLMSALLYSAVQKIPTILVAGLAFIYPVVAILVDAWVLHRPLNGGQLTGALIVLAAVAGINVRWRFSPKGNRANPPH</sequence>
<feature type="transmembrane region" description="Helical" evidence="7">
    <location>
        <begin position="72"/>
        <end position="92"/>
    </location>
</feature>